<dbReference type="Proteomes" id="UP000051936">
    <property type="component" value="Unassembled WGS sequence"/>
</dbReference>
<feature type="signal peptide" evidence="2">
    <location>
        <begin position="1"/>
        <end position="20"/>
    </location>
</feature>
<organism evidence="3 4">
    <name type="scientific">Bradyrhizobium manausense</name>
    <dbReference type="NCBI Taxonomy" id="989370"/>
    <lineage>
        <taxon>Bacteria</taxon>
        <taxon>Pseudomonadati</taxon>
        <taxon>Pseudomonadota</taxon>
        <taxon>Alphaproteobacteria</taxon>
        <taxon>Hyphomicrobiales</taxon>
        <taxon>Nitrobacteraceae</taxon>
        <taxon>Bradyrhizobium</taxon>
    </lineage>
</organism>
<sequence length="86" mass="9595">MRKYLFAAAMVTAIAAPAFADEVGVHVGPVGAGVTVGESHEYRDRDRDRDRTTIVKEREPADRTTVIKKEDEFGNRSKTVIHHDND</sequence>
<comment type="caution">
    <text evidence="3">The sequence shown here is derived from an EMBL/GenBank/DDBJ whole genome shotgun (WGS) entry which is preliminary data.</text>
</comment>
<evidence type="ECO:0000256" key="2">
    <source>
        <dbReference type="SAM" id="SignalP"/>
    </source>
</evidence>
<keyword evidence="2" id="KW-0732">Signal</keyword>
<name>A0A0R3D6L2_9BRAD</name>
<dbReference type="AlphaFoldDB" id="A0A0R3D6L2"/>
<keyword evidence="4" id="KW-1185">Reference proteome</keyword>
<reference evidence="3 4" key="1">
    <citation type="submission" date="2015-09" db="EMBL/GenBank/DDBJ databases">
        <title>Draft Genome Sequence of Bradyrhizobium manausense Strain BR 3351T, a Novel Symbiotic Nitrogen-Fixing Alphaproteobacterium Isolated from Brazilian Amazon Rain Forest.</title>
        <authorList>
            <person name="De Araujo J.L."/>
            <person name="Zilli J.E."/>
        </authorList>
    </citation>
    <scope>NUCLEOTIDE SEQUENCE [LARGE SCALE GENOMIC DNA]</scope>
    <source>
        <strain evidence="3 4">BR3351</strain>
    </source>
</reference>
<evidence type="ECO:0000313" key="4">
    <source>
        <dbReference type="Proteomes" id="UP000051936"/>
    </source>
</evidence>
<dbReference type="RefSeq" id="WP_057754638.1">
    <property type="nucleotide sequence ID" value="NZ_LJYG01000108.1"/>
</dbReference>
<gene>
    <name evidence="3" type="ORF">AOQ71_30195</name>
</gene>
<dbReference type="STRING" id="989370.AOQ71_30195"/>
<evidence type="ECO:0000313" key="3">
    <source>
        <dbReference type="EMBL" id="KRQ03045.1"/>
    </source>
</evidence>
<evidence type="ECO:0000256" key="1">
    <source>
        <dbReference type="SAM" id="MobiDB-lite"/>
    </source>
</evidence>
<dbReference type="EMBL" id="LJYG01000108">
    <property type="protein sequence ID" value="KRQ03045.1"/>
    <property type="molecule type" value="Genomic_DNA"/>
</dbReference>
<accession>A0A0R3D6L2</accession>
<feature type="region of interest" description="Disordered" evidence="1">
    <location>
        <begin position="56"/>
        <end position="86"/>
    </location>
</feature>
<dbReference type="OrthoDB" id="8243966at2"/>
<feature type="chain" id="PRO_5006435214" evidence="2">
    <location>
        <begin position="21"/>
        <end position="86"/>
    </location>
</feature>
<protein>
    <submittedName>
        <fullName evidence="3">Uncharacterized protein</fullName>
    </submittedName>
</protein>
<proteinExistence type="predicted"/>